<evidence type="ECO:0000313" key="3">
    <source>
        <dbReference type="Proteomes" id="UP000315369"/>
    </source>
</evidence>
<keyword evidence="1" id="KW-0812">Transmembrane</keyword>
<dbReference type="Pfam" id="PF04307">
    <property type="entry name" value="YdjM"/>
    <property type="match status" value="1"/>
</dbReference>
<dbReference type="PANTHER" id="PTHR40031:SF1">
    <property type="entry name" value="MEMBRANE-BOUND METAL-DEPENDENT HYDROLASE"/>
    <property type="match status" value="1"/>
</dbReference>
<evidence type="ECO:0000256" key="1">
    <source>
        <dbReference type="SAM" id="Phobius"/>
    </source>
</evidence>
<dbReference type="RefSeq" id="WP_141649146.1">
    <property type="nucleotide sequence ID" value="NZ_VIFM01000408.1"/>
</dbReference>
<keyword evidence="1" id="KW-0472">Membrane</keyword>
<keyword evidence="3" id="KW-1185">Reference proteome</keyword>
<organism evidence="2 3">
    <name type="scientific">Myxococcus llanfairpwllgwyngyllgogerychwyrndrobwllllantysiliogogogochensis</name>
    <dbReference type="NCBI Taxonomy" id="2590453"/>
    <lineage>
        <taxon>Bacteria</taxon>
        <taxon>Pseudomonadati</taxon>
        <taxon>Myxococcota</taxon>
        <taxon>Myxococcia</taxon>
        <taxon>Myxococcales</taxon>
        <taxon>Cystobacterineae</taxon>
        <taxon>Myxococcaceae</taxon>
        <taxon>Myxococcus</taxon>
    </lineage>
</organism>
<dbReference type="InterPro" id="IPR007404">
    <property type="entry name" value="YdjM-like"/>
</dbReference>
<dbReference type="EMBL" id="VIFM01000408">
    <property type="protein sequence ID" value="TQF08989.1"/>
    <property type="molecule type" value="Genomic_DNA"/>
</dbReference>
<reference evidence="2 3" key="1">
    <citation type="submission" date="2019-06" db="EMBL/GenBank/DDBJ databases">
        <authorList>
            <person name="Livingstone P."/>
            <person name="Whitworth D."/>
        </authorList>
    </citation>
    <scope>NUCLEOTIDE SEQUENCE [LARGE SCALE GENOMIC DNA]</scope>
    <source>
        <strain evidence="2 3">AM401</strain>
    </source>
</reference>
<dbReference type="InterPro" id="IPR053170">
    <property type="entry name" value="Transcription_regulator"/>
</dbReference>
<dbReference type="OrthoDB" id="9781927at2"/>
<proteinExistence type="predicted"/>
<keyword evidence="2" id="KW-0378">Hydrolase</keyword>
<feature type="transmembrane region" description="Helical" evidence="1">
    <location>
        <begin position="167"/>
        <end position="189"/>
    </location>
</feature>
<sequence>MDNLTHGLLGLAVGALRRPDVRPDSPERSSSTDRAVLLASVLAAELPDLDTLLARGDAVTVALHAHRGLSHSLFFAPVVALAATLVAWAVFRRDTRLLPVFLTSLASVLFAHLLPDLWTGWGTRVLLPFSDARLSLDWTVVVDPWVTLPLVAGAVVAWRRRAVWRRALLLGLACSMAYVGARVVSWSVLTRRVDGAHPGAESVRVFPAPFSFSTWRYAARLPGDVLAAGDVTLLGEPREARRVTAPVDVLPGDLREVPTVREALAWARFPVVTVTQVETGREVRVADLRYHLHGEPTLTFVVRVDAAGTVTEARLERGGSASELLRRWRGGDTAPKSRSP</sequence>
<protein>
    <submittedName>
        <fullName evidence="2">Metal-dependent hydrolase</fullName>
    </submittedName>
</protein>
<comment type="caution">
    <text evidence="2">The sequence shown here is derived from an EMBL/GenBank/DDBJ whole genome shotgun (WGS) entry which is preliminary data.</text>
</comment>
<dbReference type="GO" id="GO:0016787">
    <property type="term" value="F:hydrolase activity"/>
    <property type="evidence" value="ECO:0007669"/>
    <property type="project" value="UniProtKB-KW"/>
</dbReference>
<feature type="transmembrane region" description="Helical" evidence="1">
    <location>
        <begin position="138"/>
        <end position="158"/>
    </location>
</feature>
<feature type="transmembrane region" description="Helical" evidence="1">
    <location>
        <begin position="73"/>
        <end position="91"/>
    </location>
</feature>
<dbReference type="PANTHER" id="PTHR40031">
    <property type="entry name" value="HYPOTHETICAL MEMBRANE SPANNING PROTEIN"/>
    <property type="match status" value="1"/>
</dbReference>
<evidence type="ECO:0000313" key="2">
    <source>
        <dbReference type="EMBL" id="TQF08989.1"/>
    </source>
</evidence>
<name>A0A540WJ00_9BACT</name>
<gene>
    <name evidence="2" type="ORF">FJV41_47000</name>
</gene>
<dbReference type="AlphaFoldDB" id="A0A540WJ00"/>
<keyword evidence="1" id="KW-1133">Transmembrane helix</keyword>
<dbReference type="Proteomes" id="UP000315369">
    <property type="component" value="Unassembled WGS sequence"/>
</dbReference>
<accession>A0A540WJ00</accession>
<feature type="transmembrane region" description="Helical" evidence="1">
    <location>
        <begin position="98"/>
        <end position="118"/>
    </location>
</feature>